<dbReference type="KEGG" id="lji:ELX58_00415"/>
<proteinExistence type="predicted"/>
<sequence>MYLAIGDEQTPGYNPKTTNRTESKALTKALGQKVISKGVKGSSLTLKNKGNIMHQLDQFSLPAYDGILLFFGANDYFHSKANLGKINEAITKAVATIRRKSQYTRIYGILPLPMYDKNGNAYMGKRNQAFYTLHDLMDMIRITYTNNNVYSLNWLTLTAPIVNRNNAKQRLINGWIPTKETQQLMAQRISTFIKQHPVNV</sequence>
<organism evidence="2 3">
    <name type="scientific">Acetilactobacillus jinshanensis</name>
    <dbReference type="NCBI Taxonomy" id="1720083"/>
    <lineage>
        <taxon>Bacteria</taxon>
        <taxon>Bacillati</taxon>
        <taxon>Bacillota</taxon>
        <taxon>Bacilli</taxon>
        <taxon>Lactobacillales</taxon>
        <taxon>Lactobacillaceae</taxon>
        <taxon>Acetilactobacillus</taxon>
    </lineage>
</organism>
<protein>
    <submittedName>
        <fullName evidence="2">SGNH/GDSL hydrolase family protein</fullName>
    </submittedName>
</protein>
<accession>A0A4P6ZIY3</accession>
<name>A0A4P6ZIY3_9LACO</name>
<evidence type="ECO:0000313" key="2">
    <source>
        <dbReference type="EMBL" id="QBP17675.1"/>
    </source>
</evidence>
<dbReference type="Proteomes" id="UP000294321">
    <property type="component" value="Chromosome"/>
</dbReference>
<dbReference type="InterPro" id="IPR036514">
    <property type="entry name" value="SGNH_hydro_sf"/>
</dbReference>
<gene>
    <name evidence="2" type="ORF">ELX58_00415</name>
</gene>
<dbReference type="Gene3D" id="3.40.50.1110">
    <property type="entry name" value="SGNH hydrolase"/>
    <property type="match status" value="1"/>
</dbReference>
<keyword evidence="2" id="KW-0378">Hydrolase</keyword>
<keyword evidence="3" id="KW-1185">Reference proteome</keyword>
<dbReference type="EMBL" id="CP034726">
    <property type="protein sequence ID" value="QBP17675.1"/>
    <property type="molecule type" value="Genomic_DNA"/>
</dbReference>
<evidence type="ECO:0000313" key="3">
    <source>
        <dbReference type="Proteomes" id="UP000294321"/>
    </source>
</evidence>
<reference evidence="3" key="1">
    <citation type="submission" date="2018-12" db="EMBL/GenBank/DDBJ databases">
        <title>A new species of lactobacillus.</title>
        <authorList>
            <person name="Jian Y."/>
            <person name="Xin L."/>
            <person name="Hong Z.J."/>
            <person name="Ming L.Z."/>
            <person name="Hong X.Z."/>
        </authorList>
    </citation>
    <scope>NUCLEOTIDE SEQUENCE [LARGE SCALE GENOMIC DNA]</scope>
    <source>
        <strain evidence="3">HSLZ-75</strain>
    </source>
</reference>
<dbReference type="GO" id="GO:0016787">
    <property type="term" value="F:hydrolase activity"/>
    <property type="evidence" value="ECO:0007669"/>
    <property type="project" value="UniProtKB-KW"/>
</dbReference>
<dbReference type="RefSeq" id="WP_133441220.1">
    <property type="nucleotide sequence ID" value="NZ_CP034726.1"/>
</dbReference>
<dbReference type="SUPFAM" id="SSF52266">
    <property type="entry name" value="SGNH hydrolase"/>
    <property type="match status" value="1"/>
</dbReference>
<evidence type="ECO:0000256" key="1">
    <source>
        <dbReference type="SAM" id="MobiDB-lite"/>
    </source>
</evidence>
<feature type="region of interest" description="Disordered" evidence="1">
    <location>
        <begin position="1"/>
        <end position="20"/>
    </location>
</feature>
<dbReference type="AlphaFoldDB" id="A0A4P6ZIY3"/>
<dbReference type="OrthoDB" id="2311671at2"/>